<keyword evidence="7 13" id="KW-1133">Transmembrane helix</keyword>
<evidence type="ECO:0000256" key="4">
    <source>
        <dbReference type="ARBA" id="ARBA00022692"/>
    </source>
</evidence>
<keyword evidence="5 12" id="KW-0851">Voltage-gated channel</keyword>
<keyword evidence="8 12" id="KW-0406">Ion transport</keyword>
<evidence type="ECO:0000313" key="16">
    <source>
        <dbReference type="EnsemblMetazoa" id="XP_019770345.1"/>
    </source>
</evidence>
<keyword evidence="4 12" id="KW-0812">Transmembrane</keyword>
<dbReference type="SUPFAM" id="SSF81296">
    <property type="entry name" value="E set domains"/>
    <property type="match status" value="1"/>
</dbReference>
<dbReference type="Proteomes" id="UP000019118">
    <property type="component" value="Unassembled WGS sequence"/>
</dbReference>
<feature type="transmembrane region" description="Helical" evidence="13">
    <location>
        <begin position="231"/>
        <end position="255"/>
    </location>
</feature>
<sequence length="613" mass="69742">MMTNSNTVEDRTQEMLSQKLLDDLKIENENLKHPKLGHQRQKLLGNRSAPTLIISASQISPPPKLDRRRSDNSIFGSLNKFRISFGNGSKDLPNHVWNRYRQSRFNARRIRKRVVFKHGDCNVVQGNVAKRRRKYLQDIFTTLVDAQWRWTLLVFALNFLLSWLLFALIWWLIVFTHGDLNMDDVYLNGTEPTPPCLVGVHGFTSAFLFSVETQHTIGFGTRATTEECPEAIFVLCIQAIAGVMIQAFMVGVVFAKLSRPKKRTQTLLFSRNAVISHRDGVRCLMFRVGDMRKSHIIEAHVRAQLIKHKVTKEGEQLPFFQTELKVKVGGDGDEDKIFFIWPTTIVHKIDSKSPLYNMAATDLLRERFEIVVILEGVIESTGMTTQARSSYLPSEILWGHRFESLITFRKDSGEYEVDYALFNNTIPVDTPLCSARQLDEHLAMFNADGSENSNLLTIKPTDHVRSSLFPSLRTQSSDSLSSLDSMFVDDGHIEMKIPHRVDSHHDMKYLQSKGEFGRIESHPNMKFHGKNGLKKDCVINMDGKTDSGHFSRIDSHLDMKTMPNIHEDEAESCHSSCLEMKVPAINVIVPEPDENVALLNGDVSNLNHTIQVV</sequence>
<dbReference type="PANTHER" id="PTHR11767:SF102">
    <property type="entry name" value="INWARDLY RECTIFYING POTASSIUM CHANNEL 1, ISOFORM F"/>
    <property type="match status" value="1"/>
</dbReference>
<protein>
    <submittedName>
        <fullName evidence="16">Uncharacterized protein</fullName>
    </submittedName>
</protein>
<evidence type="ECO:0000256" key="8">
    <source>
        <dbReference type="ARBA" id="ARBA00023065"/>
    </source>
</evidence>
<dbReference type="Pfam" id="PF01007">
    <property type="entry name" value="IRK"/>
    <property type="match status" value="1"/>
</dbReference>
<evidence type="ECO:0000256" key="2">
    <source>
        <dbReference type="ARBA" id="ARBA00022448"/>
    </source>
</evidence>
<evidence type="ECO:0000256" key="6">
    <source>
        <dbReference type="ARBA" id="ARBA00022958"/>
    </source>
</evidence>
<comment type="catalytic activity">
    <reaction evidence="11">
        <text>K(+)(in) = K(+)(out)</text>
        <dbReference type="Rhea" id="RHEA:29463"/>
        <dbReference type="ChEBI" id="CHEBI:29103"/>
    </reaction>
</comment>
<dbReference type="InterPro" id="IPR014756">
    <property type="entry name" value="Ig_E-set"/>
</dbReference>
<comment type="subcellular location">
    <subcellularLocation>
        <location evidence="1 12">Membrane</location>
        <topology evidence="1 12">Multi-pass membrane protein</topology>
    </subcellularLocation>
</comment>
<dbReference type="InterPro" id="IPR041647">
    <property type="entry name" value="IRK_C"/>
</dbReference>
<evidence type="ECO:0000256" key="13">
    <source>
        <dbReference type="SAM" id="Phobius"/>
    </source>
</evidence>
<dbReference type="GO" id="GO:0005886">
    <property type="term" value="C:plasma membrane"/>
    <property type="evidence" value="ECO:0007669"/>
    <property type="project" value="TreeGrafter"/>
</dbReference>
<dbReference type="InterPro" id="IPR016449">
    <property type="entry name" value="K_chnl_inward-rec_Kir"/>
</dbReference>
<keyword evidence="6 12" id="KW-0630">Potassium</keyword>
<dbReference type="Pfam" id="PF17655">
    <property type="entry name" value="IRK_C"/>
    <property type="match status" value="1"/>
</dbReference>
<feature type="domain" description="Inward rectifier potassium channel C-terminal" evidence="15">
    <location>
        <begin position="267"/>
        <end position="441"/>
    </location>
</feature>
<dbReference type="GO" id="GO:0034765">
    <property type="term" value="P:regulation of monoatomic ion transmembrane transport"/>
    <property type="evidence" value="ECO:0007669"/>
    <property type="project" value="TreeGrafter"/>
</dbReference>
<keyword evidence="9 13" id="KW-0472">Membrane</keyword>
<evidence type="ECO:0000256" key="11">
    <source>
        <dbReference type="ARBA" id="ARBA00034430"/>
    </source>
</evidence>
<name>A0AAR5QAW4_DENPD</name>
<dbReference type="GO" id="GO:0005242">
    <property type="term" value="F:inward rectifier potassium channel activity"/>
    <property type="evidence" value="ECO:0007669"/>
    <property type="project" value="InterPro"/>
</dbReference>
<dbReference type="GeneID" id="109544537"/>
<dbReference type="PRINTS" id="PR01320">
    <property type="entry name" value="KIRCHANNEL"/>
</dbReference>
<evidence type="ECO:0000259" key="14">
    <source>
        <dbReference type="Pfam" id="PF01007"/>
    </source>
</evidence>
<dbReference type="KEGG" id="dpa:109544537"/>
<dbReference type="SUPFAM" id="SSF81324">
    <property type="entry name" value="Voltage-gated potassium channels"/>
    <property type="match status" value="1"/>
</dbReference>
<dbReference type="InterPro" id="IPR013518">
    <property type="entry name" value="K_chnl_inward-rec_Kir_cyto"/>
</dbReference>
<keyword evidence="10 12" id="KW-0407">Ion channel</keyword>
<evidence type="ECO:0000256" key="7">
    <source>
        <dbReference type="ARBA" id="ARBA00022989"/>
    </source>
</evidence>
<dbReference type="Gene3D" id="2.60.40.1400">
    <property type="entry name" value="G protein-activated inward rectifier potassium channel 1"/>
    <property type="match status" value="1"/>
</dbReference>
<dbReference type="EnsemblMetazoa" id="XM_019914786.1">
    <property type="protein sequence ID" value="XP_019770345.1"/>
    <property type="gene ID" value="LOC109544537"/>
</dbReference>
<dbReference type="AlphaFoldDB" id="A0AAR5QAW4"/>
<feature type="domain" description="Potassium channel inwardly rectifying transmembrane" evidence="14">
    <location>
        <begin position="116"/>
        <end position="260"/>
    </location>
</feature>
<dbReference type="GO" id="GO:0034702">
    <property type="term" value="C:monoatomic ion channel complex"/>
    <property type="evidence" value="ECO:0007669"/>
    <property type="project" value="UniProtKB-KW"/>
</dbReference>
<evidence type="ECO:0000256" key="9">
    <source>
        <dbReference type="ARBA" id="ARBA00023136"/>
    </source>
</evidence>
<dbReference type="InterPro" id="IPR040445">
    <property type="entry name" value="Kir_TM"/>
</dbReference>
<feature type="transmembrane region" description="Helical" evidence="13">
    <location>
        <begin position="150"/>
        <end position="173"/>
    </location>
</feature>
<evidence type="ECO:0000256" key="10">
    <source>
        <dbReference type="ARBA" id="ARBA00023303"/>
    </source>
</evidence>
<evidence type="ECO:0000256" key="3">
    <source>
        <dbReference type="ARBA" id="ARBA00022538"/>
    </source>
</evidence>
<keyword evidence="17" id="KW-1185">Reference proteome</keyword>
<evidence type="ECO:0000259" key="15">
    <source>
        <dbReference type="Pfam" id="PF17655"/>
    </source>
</evidence>
<reference evidence="17" key="1">
    <citation type="journal article" date="2013" name="Genome Biol.">
        <title>Draft genome of the mountain pine beetle, Dendroctonus ponderosae Hopkins, a major forest pest.</title>
        <authorList>
            <person name="Keeling C.I."/>
            <person name="Yuen M.M."/>
            <person name="Liao N.Y."/>
            <person name="Docking T.R."/>
            <person name="Chan S.K."/>
            <person name="Taylor G.A."/>
            <person name="Palmquist D.L."/>
            <person name="Jackman S.D."/>
            <person name="Nguyen A."/>
            <person name="Li M."/>
            <person name="Henderson H."/>
            <person name="Janes J.K."/>
            <person name="Zhao Y."/>
            <person name="Pandoh P."/>
            <person name="Moore R."/>
            <person name="Sperling F.A."/>
            <person name="Huber D.P."/>
            <person name="Birol I."/>
            <person name="Jones S.J."/>
            <person name="Bohlmann J."/>
        </authorList>
    </citation>
    <scope>NUCLEOTIDE SEQUENCE</scope>
</reference>
<dbReference type="PANTHER" id="PTHR11767">
    <property type="entry name" value="INWARD RECTIFIER POTASSIUM CHANNEL"/>
    <property type="match status" value="1"/>
</dbReference>
<evidence type="ECO:0000256" key="12">
    <source>
        <dbReference type="RuleBase" id="RU003822"/>
    </source>
</evidence>
<dbReference type="GO" id="GO:1990573">
    <property type="term" value="P:potassium ion import across plasma membrane"/>
    <property type="evidence" value="ECO:0007669"/>
    <property type="project" value="TreeGrafter"/>
</dbReference>
<evidence type="ECO:0000256" key="1">
    <source>
        <dbReference type="ARBA" id="ARBA00004141"/>
    </source>
</evidence>
<reference evidence="16" key="2">
    <citation type="submission" date="2024-08" db="UniProtKB">
        <authorList>
            <consortium name="EnsemblMetazoa"/>
        </authorList>
    </citation>
    <scope>IDENTIFICATION</scope>
</reference>
<evidence type="ECO:0000313" key="17">
    <source>
        <dbReference type="Proteomes" id="UP000019118"/>
    </source>
</evidence>
<dbReference type="FunFam" id="1.10.287.70:FF:000078">
    <property type="entry name" value="Putative Inward rectifier potassium channel"/>
    <property type="match status" value="1"/>
</dbReference>
<keyword evidence="3 12" id="KW-0633">Potassium transport</keyword>
<dbReference type="RefSeq" id="XP_019770345.1">
    <property type="nucleotide sequence ID" value="XM_019914786.2"/>
</dbReference>
<dbReference type="FunFam" id="2.60.40.1400:FF:000001">
    <property type="entry name" value="G protein-activated inward rectifier potassium channel 2"/>
    <property type="match status" value="1"/>
</dbReference>
<keyword evidence="2 12" id="KW-0813">Transport</keyword>
<evidence type="ECO:0000256" key="5">
    <source>
        <dbReference type="ARBA" id="ARBA00022882"/>
    </source>
</evidence>
<comment type="similarity">
    <text evidence="12">Belongs to the inward rectifier-type potassium channel (TC 1.A.2.1) family.</text>
</comment>
<dbReference type="Gene3D" id="1.10.287.70">
    <property type="match status" value="1"/>
</dbReference>
<organism evidence="16 17">
    <name type="scientific">Dendroctonus ponderosae</name>
    <name type="common">Mountain pine beetle</name>
    <dbReference type="NCBI Taxonomy" id="77166"/>
    <lineage>
        <taxon>Eukaryota</taxon>
        <taxon>Metazoa</taxon>
        <taxon>Ecdysozoa</taxon>
        <taxon>Arthropoda</taxon>
        <taxon>Hexapoda</taxon>
        <taxon>Insecta</taxon>
        <taxon>Pterygota</taxon>
        <taxon>Neoptera</taxon>
        <taxon>Endopterygota</taxon>
        <taxon>Coleoptera</taxon>
        <taxon>Polyphaga</taxon>
        <taxon>Cucujiformia</taxon>
        <taxon>Curculionidae</taxon>
        <taxon>Scolytinae</taxon>
        <taxon>Dendroctonus</taxon>
    </lineage>
</organism>
<proteinExistence type="inferred from homology"/>
<accession>A0AAR5QAW4</accession>